<feature type="transmembrane region" description="Helical" evidence="1">
    <location>
        <begin position="12"/>
        <end position="34"/>
    </location>
</feature>
<feature type="transmembrane region" description="Helical" evidence="1">
    <location>
        <begin position="332"/>
        <end position="362"/>
    </location>
</feature>
<organism evidence="2 3">
    <name type="scientific">Alkalihalophilus marmarensis DSM 21297</name>
    <dbReference type="NCBI Taxonomy" id="1188261"/>
    <lineage>
        <taxon>Bacteria</taxon>
        <taxon>Bacillati</taxon>
        <taxon>Bacillota</taxon>
        <taxon>Bacilli</taxon>
        <taxon>Bacillales</taxon>
        <taxon>Bacillaceae</taxon>
        <taxon>Alkalihalophilus</taxon>
    </lineage>
</organism>
<feature type="transmembrane region" description="Helical" evidence="1">
    <location>
        <begin position="293"/>
        <end position="312"/>
    </location>
</feature>
<feature type="transmembrane region" description="Helical" evidence="1">
    <location>
        <begin position="416"/>
        <end position="434"/>
    </location>
</feature>
<reference evidence="2 3" key="1">
    <citation type="journal article" date="2013" name="Genome Announc.">
        <title>Genome Sequence of the Extreme Obligate Alkaliphile Bacillus marmarensis Strain DSM 21297.</title>
        <authorList>
            <person name="Wernick D.G."/>
            <person name="Choi K.Y."/>
            <person name="Tat C.A."/>
            <person name="Lafontaine Rivera J.G."/>
            <person name="Liao J.C."/>
        </authorList>
    </citation>
    <scope>NUCLEOTIDE SEQUENCE [LARGE SCALE GENOMIC DNA]</scope>
    <source>
        <strain evidence="2 3">DSM 21297</strain>
    </source>
</reference>
<sequence>MCFLFLIQYFAGLTWLGYVVVVIAVLAFITSAYFSRGFPRIIGFIMMGTGIALEFSKGAGFHGVSEGVLLILPLLCLVTLSPMLSMPLKLNGYFQSVESFLQNLLHHPRKLFFGITSSLFILSPILNLGSIRIVSEFLESLKLPSEMSAKSYLIGFSSALMWSPYFASVSLILYYLNMPVGRYIIYGMGLSILSLLIGNLLFYLWSRNHTVSAEGFPVVQLDKTHKWQLLKLILFVMILMSSSLAIEYVTKWSMVIIVSMISVILPLMWGVLTKSWRKLTPLIKGYRDQSVPMLNNEIMLFMSAGVLAHALQGTTFANKISELLIAIAEQSFLLFAMAIMALVLLVTYIGIHQIAVIAALAMQLNADELGISTLSLAMLLLLTWSISAALSPFSGLNLMVSRLVGMTGVQTGLRTNGVHLLVLAILGISFVMMVK</sequence>
<name>U6SQD1_9BACI</name>
<evidence type="ECO:0000256" key="1">
    <source>
        <dbReference type="SAM" id="Phobius"/>
    </source>
</evidence>
<feature type="transmembrane region" description="Helical" evidence="1">
    <location>
        <begin position="111"/>
        <end position="131"/>
    </location>
</feature>
<feature type="transmembrane region" description="Helical" evidence="1">
    <location>
        <begin position="68"/>
        <end position="88"/>
    </location>
</feature>
<keyword evidence="1" id="KW-1133">Transmembrane helix</keyword>
<dbReference type="Proteomes" id="UP000017170">
    <property type="component" value="Unassembled WGS sequence"/>
</dbReference>
<evidence type="ECO:0000313" key="2">
    <source>
        <dbReference type="EMBL" id="ERN53597.1"/>
    </source>
</evidence>
<keyword evidence="1" id="KW-0472">Membrane</keyword>
<evidence type="ECO:0008006" key="4">
    <source>
        <dbReference type="Google" id="ProtNLM"/>
    </source>
</evidence>
<feature type="transmembrane region" description="Helical" evidence="1">
    <location>
        <begin position="40"/>
        <end position="56"/>
    </location>
</feature>
<dbReference type="PATRIC" id="fig|1188261.3.peg.1436"/>
<keyword evidence="3" id="KW-1185">Reference proteome</keyword>
<evidence type="ECO:0000313" key="3">
    <source>
        <dbReference type="Proteomes" id="UP000017170"/>
    </source>
</evidence>
<protein>
    <recommendedName>
        <fullName evidence="4">Tripartite ATP-independent transporter, DctM component</fullName>
    </recommendedName>
</protein>
<keyword evidence="1" id="KW-0812">Transmembrane</keyword>
<dbReference type="EMBL" id="ATAE01000020">
    <property type="protein sequence ID" value="ERN53597.1"/>
    <property type="molecule type" value="Genomic_DNA"/>
</dbReference>
<feature type="transmembrane region" description="Helical" evidence="1">
    <location>
        <begin position="227"/>
        <end position="246"/>
    </location>
</feature>
<proteinExistence type="predicted"/>
<accession>U6SQD1</accession>
<feature type="transmembrane region" description="Helical" evidence="1">
    <location>
        <begin position="152"/>
        <end position="177"/>
    </location>
</feature>
<dbReference type="AlphaFoldDB" id="U6SQD1"/>
<gene>
    <name evidence="2" type="ORF">A33I_10335</name>
</gene>
<comment type="caution">
    <text evidence="2">The sequence shown here is derived from an EMBL/GenBank/DDBJ whole genome shotgun (WGS) entry which is preliminary data.</text>
</comment>
<feature type="transmembrane region" description="Helical" evidence="1">
    <location>
        <begin position="252"/>
        <end position="272"/>
    </location>
</feature>
<feature type="transmembrane region" description="Helical" evidence="1">
    <location>
        <begin position="183"/>
        <end position="206"/>
    </location>
</feature>
<feature type="transmembrane region" description="Helical" evidence="1">
    <location>
        <begin position="374"/>
        <end position="396"/>
    </location>
</feature>